<dbReference type="NCBIfam" id="NF043036">
    <property type="entry name" value="ErythonDh"/>
    <property type="match status" value="1"/>
</dbReference>
<evidence type="ECO:0000256" key="2">
    <source>
        <dbReference type="ARBA" id="ARBA00023277"/>
    </source>
</evidence>
<reference evidence="4 6" key="1">
    <citation type="submission" date="2013-07" db="EMBL/GenBank/DDBJ databases">
        <authorList>
            <person name="Genoscope - CEA"/>
        </authorList>
    </citation>
    <scope>NUCLEOTIDE SEQUENCE [LARGE SCALE GENOMIC DNA]</scope>
    <source>
        <strain evidence="4">FRM16</strain>
        <strain evidence="6">FRM16 / DSM 17909</strain>
    </source>
</reference>
<name>A0A068QYJ7_9GAMM</name>
<evidence type="ECO:0000313" key="6">
    <source>
        <dbReference type="Proteomes" id="UP000032721"/>
    </source>
</evidence>
<dbReference type="InterPro" id="IPR001509">
    <property type="entry name" value="Epimerase_deHydtase"/>
</dbReference>
<evidence type="ECO:0000313" key="7">
    <source>
        <dbReference type="Proteomes" id="UP000324170"/>
    </source>
</evidence>
<dbReference type="OrthoDB" id="9801056at2"/>
<feature type="domain" description="NAD-dependent epimerase/dehydratase" evidence="3">
    <location>
        <begin position="3"/>
        <end position="203"/>
    </location>
</feature>
<sequence>MKIIITGGAGFLGQQLAFTLLKNCHGMNFSELMLIDIQCPISPINDPRVQCLAMDLAQENVAEKLIDAESDVLFHLAAIVSSHAEQDFDLGMKVNFDMTRNLLESARTKNPSLKFIFTSSLAVFGGNLPKTVTEHCAVNPQSSYGTQKAMCELMINDYSRKGYVDGRVLRLPTISIRSGKPNKAASSFASGIIREPLQGKSCICPVSRELVLWLSSPEIVVRNLIHAVQIPAEKLAISRIVNLPGISITVQEMIDSLKEIAGQKVVDLIRFELDESVNQIVSSWPGNFDISHSLALGFSVGHSFSDAIRAFIVSNPDLNGIF</sequence>
<gene>
    <name evidence="5" type="ORF">LY16_02655</name>
    <name evidence="4" type="ORF">XDD1_3206</name>
</gene>
<dbReference type="EMBL" id="VNHN01000049">
    <property type="protein sequence ID" value="TYP01782.1"/>
    <property type="molecule type" value="Genomic_DNA"/>
</dbReference>
<dbReference type="Gene3D" id="3.90.25.10">
    <property type="entry name" value="UDP-galactose 4-epimerase, domain 1"/>
    <property type="match status" value="1"/>
</dbReference>
<dbReference type="RefSeq" id="WP_045972362.1">
    <property type="nucleotide sequence ID" value="NZ_CAWMED010000001.1"/>
</dbReference>
<keyword evidence="1" id="KW-0521">NADP</keyword>
<accession>A0A068QYJ7</accession>
<dbReference type="PANTHER" id="PTHR43103:SF3">
    <property type="entry name" value="ADP-L-GLYCERO-D-MANNO-HEPTOSE-6-EPIMERASE"/>
    <property type="match status" value="1"/>
</dbReference>
<evidence type="ECO:0000313" key="4">
    <source>
        <dbReference type="EMBL" id="CDG18900.1"/>
    </source>
</evidence>
<evidence type="ECO:0000259" key="3">
    <source>
        <dbReference type="Pfam" id="PF01370"/>
    </source>
</evidence>
<dbReference type="Proteomes" id="UP000032721">
    <property type="component" value="Chromosome"/>
</dbReference>
<dbReference type="InterPro" id="IPR050005">
    <property type="entry name" value="DenD"/>
</dbReference>
<dbReference type="KEGG" id="xdo:XDD1_3206"/>
<keyword evidence="7" id="KW-1185">Reference proteome</keyword>
<evidence type="ECO:0000313" key="5">
    <source>
        <dbReference type="EMBL" id="TYP01782.1"/>
    </source>
</evidence>
<dbReference type="PANTHER" id="PTHR43103">
    <property type="entry name" value="NUCLEOSIDE-DIPHOSPHATE-SUGAR EPIMERASE"/>
    <property type="match status" value="1"/>
</dbReference>
<dbReference type="AlphaFoldDB" id="A0A068QYJ7"/>
<dbReference type="Proteomes" id="UP000324170">
    <property type="component" value="Unassembled WGS sequence"/>
</dbReference>
<proteinExistence type="predicted"/>
<dbReference type="CDD" id="cd05238">
    <property type="entry name" value="Gne_like_SDR_e"/>
    <property type="match status" value="1"/>
</dbReference>
<dbReference type="STRING" id="351671.XDD1_3206"/>
<dbReference type="Gene3D" id="3.40.50.720">
    <property type="entry name" value="NAD(P)-binding Rossmann-like Domain"/>
    <property type="match status" value="1"/>
</dbReference>
<dbReference type="InterPro" id="IPR036291">
    <property type="entry name" value="NAD(P)-bd_dom_sf"/>
</dbReference>
<organism evidence="4 6">
    <name type="scientific">Xenorhabdus doucetiae</name>
    <dbReference type="NCBI Taxonomy" id="351671"/>
    <lineage>
        <taxon>Bacteria</taxon>
        <taxon>Pseudomonadati</taxon>
        <taxon>Pseudomonadota</taxon>
        <taxon>Gammaproteobacteria</taxon>
        <taxon>Enterobacterales</taxon>
        <taxon>Morganellaceae</taxon>
        <taxon>Xenorhabdus</taxon>
    </lineage>
</organism>
<dbReference type="HOGENOM" id="CLU_007383_19_0_6"/>
<protein>
    <submittedName>
        <fullName evidence="5">Nucleoside-diphosphate-sugar epimerase</fullName>
    </submittedName>
</protein>
<reference evidence="5 7" key="2">
    <citation type="submission" date="2019-07" db="EMBL/GenBank/DDBJ databases">
        <title>Genomic Encyclopedia of Type Strains, Phase I: the one thousand microbial genomes (KMG-I) project.</title>
        <authorList>
            <person name="Kyrpides N."/>
        </authorList>
    </citation>
    <scope>NUCLEOTIDE SEQUENCE [LARGE SCALE GENOMIC DNA]</scope>
    <source>
        <strain evidence="5 7">DSM 17909</strain>
    </source>
</reference>
<dbReference type="EMBL" id="FO704550">
    <property type="protein sequence ID" value="CDG18900.1"/>
    <property type="molecule type" value="Genomic_DNA"/>
</dbReference>
<evidence type="ECO:0000256" key="1">
    <source>
        <dbReference type="ARBA" id="ARBA00022857"/>
    </source>
</evidence>
<dbReference type="SUPFAM" id="SSF51735">
    <property type="entry name" value="NAD(P)-binding Rossmann-fold domains"/>
    <property type="match status" value="1"/>
</dbReference>
<dbReference type="Pfam" id="PF01370">
    <property type="entry name" value="Epimerase"/>
    <property type="match status" value="1"/>
</dbReference>
<dbReference type="GO" id="GO:0016491">
    <property type="term" value="F:oxidoreductase activity"/>
    <property type="evidence" value="ECO:0007669"/>
    <property type="project" value="InterPro"/>
</dbReference>
<keyword evidence="2" id="KW-0119">Carbohydrate metabolism</keyword>